<evidence type="ECO:0000313" key="2">
    <source>
        <dbReference type="Proteomes" id="UP000076078"/>
    </source>
</evidence>
<name>A0A151Z429_TIELA</name>
<dbReference type="InterPro" id="IPR028994">
    <property type="entry name" value="Integrin_alpha_N"/>
</dbReference>
<sequence>MFMIWISKHPLFGDCRRFIIFNTAIIFSSWMDFNNDGIQDLIVYFNNGQNYILFGEKTIISASLNIINISIPYSSNGEYRFLESNFNPSSSACNIQFITFKVLGSIDAFDKLSFPSSFLQSLSNVLYKTNRNSSIVTISISYLNIINDTIKINTSNPTINTTSWLPFRAASYFIDHLKNETDFNLEQKHEGGMGLRGFTAPQLTADNCYLPKLNMTTPINATEEV</sequence>
<dbReference type="EMBL" id="LODT01000048">
    <property type="protein sequence ID" value="KYQ88698.1"/>
    <property type="molecule type" value="Genomic_DNA"/>
</dbReference>
<organism evidence="1 2">
    <name type="scientific">Tieghemostelium lacteum</name>
    <name type="common">Slime mold</name>
    <name type="synonym">Dictyostelium lacteum</name>
    <dbReference type="NCBI Taxonomy" id="361077"/>
    <lineage>
        <taxon>Eukaryota</taxon>
        <taxon>Amoebozoa</taxon>
        <taxon>Evosea</taxon>
        <taxon>Eumycetozoa</taxon>
        <taxon>Dictyostelia</taxon>
        <taxon>Dictyosteliales</taxon>
        <taxon>Raperosteliaceae</taxon>
        <taxon>Tieghemostelium</taxon>
    </lineage>
</organism>
<accession>A0A151Z429</accession>
<evidence type="ECO:0000313" key="1">
    <source>
        <dbReference type="EMBL" id="KYQ88698.1"/>
    </source>
</evidence>
<dbReference type="InParanoid" id="A0A151Z429"/>
<evidence type="ECO:0008006" key="3">
    <source>
        <dbReference type="Google" id="ProtNLM"/>
    </source>
</evidence>
<keyword evidence="2" id="KW-1185">Reference proteome</keyword>
<dbReference type="AlphaFoldDB" id="A0A151Z429"/>
<proteinExistence type="predicted"/>
<reference evidence="1 2" key="1">
    <citation type="submission" date="2015-12" db="EMBL/GenBank/DDBJ databases">
        <title>Dictyostelia acquired genes for synthesis and detection of signals that induce cell-type specialization by lateral gene transfer from prokaryotes.</title>
        <authorList>
            <person name="Gloeckner G."/>
            <person name="Schaap P."/>
        </authorList>
    </citation>
    <scope>NUCLEOTIDE SEQUENCE [LARGE SCALE GENOMIC DNA]</scope>
    <source>
        <strain evidence="1 2">TK</strain>
    </source>
</reference>
<comment type="caution">
    <text evidence="1">The sequence shown here is derived from an EMBL/GenBank/DDBJ whole genome shotgun (WGS) entry which is preliminary data.</text>
</comment>
<protein>
    <recommendedName>
        <fullName evidence="3">Tenascin X</fullName>
    </recommendedName>
</protein>
<gene>
    <name evidence="1" type="ORF">DLAC_10720</name>
</gene>
<dbReference type="SUPFAM" id="SSF69318">
    <property type="entry name" value="Integrin alpha N-terminal domain"/>
    <property type="match status" value="1"/>
</dbReference>
<dbReference type="Proteomes" id="UP000076078">
    <property type="component" value="Unassembled WGS sequence"/>
</dbReference>